<dbReference type="EMBL" id="ML987193">
    <property type="protein sequence ID" value="KAF2250888.1"/>
    <property type="molecule type" value="Genomic_DNA"/>
</dbReference>
<dbReference type="PANTHER" id="PTHR24148:SF82">
    <property type="entry name" value="HETEROKARYON INCOMPATIBILITY DOMAIN-CONTAINING PROTEIN"/>
    <property type="match status" value="1"/>
</dbReference>
<reference evidence="1" key="1">
    <citation type="journal article" date="2020" name="Stud. Mycol.">
        <title>101 Dothideomycetes genomes: a test case for predicting lifestyles and emergence of pathogens.</title>
        <authorList>
            <person name="Haridas S."/>
            <person name="Albert R."/>
            <person name="Binder M."/>
            <person name="Bloem J."/>
            <person name="Labutti K."/>
            <person name="Salamov A."/>
            <person name="Andreopoulos B."/>
            <person name="Baker S."/>
            <person name="Barry K."/>
            <person name="Bills G."/>
            <person name="Bluhm B."/>
            <person name="Cannon C."/>
            <person name="Castanera R."/>
            <person name="Culley D."/>
            <person name="Daum C."/>
            <person name="Ezra D."/>
            <person name="Gonzalez J."/>
            <person name="Henrissat B."/>
            <person name="Kuo A."/>
            <person name="Liang C."/>
            <person name="Lipzen A."/>
            <person name="Lutzoni F."/>
            <person name="Magnuson J."/>
            <person name="Mondo S."/>
            <person name="Nolan M."/>
            <person name="Ohm R."/>
            <person name="Pangilinan J."/>
            <person name="Park H.-J."/>
            <person name="Ramirez L."/>
            <person name="Alfaro M."/>
            <person name="Sun H."/>
            <person name="Tritt A."/>
            <person name="Yoshinaga Y."/>
            <person name="Zwiers L.-H."/>
            <person name="Turgeon B."/>
            <person name="Goodwin S."/>
            <person name="Spatafora J."/>
            <person name="Crous P."/>
            <person name="Grigoriev I."/>
        </authorList>
    </citation>
    <scope>NUCLEOTIDE SEQUENCE</scope>
    <source>
        <strain evidence="1">CBS 122368</strain>
    </source>
</reference>
<protein>
    <recommendedName>
        <fullName evidence="3">Heterokaryon incompatibility domain-containing protein</fullName>
    </recommendedName>
</protein>
<keyword evidence="2" id="KW-1185">Reference proteome</keyword>
<name>A0A6A6ILE7_9PLEO</name>
<dbReference type="PANTHER" id="PTHR24148">
    <property type="entry name" value="ANKYRIN REPEAT DOMAIN-CONTAINING PROTEIN 39 HOMOLOG-RELATED"/>
    <property type="match status" value="1"/>
</dbReference>
<dbReference type="AlphaFoldDB" id="A0A6A6ILE7"/>
<evidence type="ECO:0000313" key="2">
    <source>
        <dbReference type="Proteomes" id="UP000800094"/>
    </source>
</evidence>
<dbReference type="GeneID" id="54581960"/>
<sequence length="280" mass="31671">MQTFCHSLRETGFKRAIERWSVQLSRVAPLVHDDQLGKSTLSDSLIRFRHWQNGDPRDTVYGLLALTGIKKGQFEIKPDYTRPVLDVLVDAVEYAIEVEESLALVAVPWAPSIPGLPTWIVPLEKEVGLLEDPWGGSIPPDLESTFYPLLRSKVMKAQILRPSKEDVFGTRQSSGYVLKVLGLTLNGFLWLPDVWDNSSLMEGHFHPYLPGIQDWEDRRPSDRIVLIPGCQRIVLLRQLDDGFVLVGSLTALAGEAILSYMRKQELDQLMSSPKETFIIY</sequence>
<dbReference type="Proteomes" id="UP000800094">
    <property type="component" value="Unassembled WGS sequence"/>
</dbReference>
<gene>
    <name evidence="1" type="ORF">BU26DRAFT_517667</name>
</gene>
<dbReference type="OrthoDB" id="10643489at2759"/>
<proteinExistence type="predicted"/>
<evidence type="ECO:0008006" key="3">
    <source>
        <dbReference type="Google" id="ProtNLM"/>
    </source>
</evidence>
<dbReference type="InterPro" id="IPR052895">
    <property type="entry name" value="HetReg/Transcr_Mod"/>
</dbReference>
<organism evidence="1 2">
    <name type="scientific">Trematosphaeria pertusa</name>
    <dbReference type="NCBI Taxonomy" id="390896"/>
    <lineage>
        <taxon>Eukaryota</taxon>
        <taxon>Fungi</taxon>
        <taxon>Dikarya</taxon>
        <taxon>Ascomycota</taxon>
        <taxon>Pezizomycotina</taxon>
        <taxon>Dothideomycetes</taxon>
        <taxon>Pleosporomycetidae</taxon>
        <taxon>Pleosporales</taxon>
        <taxon>Massarineae</taxon>
        <taxon>Trematosphaeriaceae</taxon>
        <taxon>Trematosphaeria</taxon>
    </lineage>
</organism>
<accession>A0A6A6ILE7</accession>
<dbReference type="RefSeq" id="XP_033685892.1">
    <property type="nucleotide sequence ID" value="XM_033828630.1"/>
</dbReference>
<evidence type="ECO:0000313" key="1">
    <source>
        <dbReference type="EMBL" id="KAF2250888.1"/>
    </source>
</evidence>